<evidence type="ECO:0000256" key="3">
    <source>
        <dbReference type="ARBA" id="ARBA00023242"/>
    </source>
</evidence>
<dbReference type="Pfam" id="PF16135">
    <property type="entry name" value="TDBD"/>
    <property type="match status" value="1"/>
</dbReference>
<evidence type="ECO:0000313" key="6">
    <source>
        <dbReference type="EMBL" id="KAI0492650.1"/>
    </source>
</evidence>
<evidence type="ECO:0000313" key="7">
    <source>
        <dbReference type="Proteomes" id="UP000829196"/>
    </source>
</evidence>
<evidence type="ECO:0000256" key="1">
    <source>
        <dbReference type="ARBA" id="ARBA00004123"/>
    </source>
</evidence>
<dbReference type="InterPro" id="IPR031307">
    <property type="entry name" value="Ninja_fam"/>
</dbReference>
<dbReference type="OrthoDB" id="667358at2759"/>
<dbReference type="PANTHER" id="PTHR31413:SF31">
    <property type="entry name" value="NINJA-FAMILY PROTEIN AFP3"/>
    <property type="match status" value="1"/>
</dbReference>
<comment type="caution">
    <text evidence="6">The sequence shown here is derived from an EMBL/GenBank/DDBJ whole genome shotgun (WGS) entry which is preliminary data.</text>
</comment>
<feature type="domain" description="Tify" evidence="5">
    <location>
        <begin position="199"/>
        <end position="231"/>
    </location>
</feature>
<keyword evidence="7" id="KW-1185">Reference proteome</keyword>
<reference evidence="6" key="1">
    <citation type="journal article" date="2022" name="Front. Genet.">
        <title>Chromosome-Scale Assembly of the Dendrobium nobile Genome Provides Insights Into the Molecular Mechanism of the Biosynthesis of the Medicinal Active Ingredient of Dendrobium.</title>
        <authorList>
            <person name="Xu Q."/>
            <person name="Niu S.-C."/>
            <person name="Li K.-L."/>
            <person name="Zheng P.-J."/>
            <person name="Zhang X.-J."/>
            <person name="Jia Y."/>
            <person name="Liu Y."/>
            <person name="Niu Y.-X."/>
            <person name="Yu L.-H."/>
            <person name="Chen D.-F."/>
            <person name="Zhang G.-Q."/>
        </authorList>
    </citation>
    <scope>NUCLEOTIDE SEQUENCE</scope>
    <source>
        <tissue evidence="6">Leaf</tissue>
    </source>
</reference>
<dbReference type="EMBL" id="JAGYWB010000018">
    <property type="protein sequence ID" value="KAI0492650.1"/>
    <property type="molecule type" value="Genomic_DNA"/>
</dbReference>
<evidence type="ECO:0000256" key="4">
    <source>
        <dbReference type="RuleBase" id="RU369029"/>
    </source>
</evidence>
<dbReference type="GO" id="GO:0045892">
    <property type="term" value="P:negative regulation of DNA-templated transcription"/>
    <property type="evidence" value="ECO:0007669"/>
    <property type="project" value="TreeGrafter"/>
</dbReference>
<name>A0A8T3A8X4_DENNO</name>
<comment type="function">
    <text evidence="4">Acts as a negative regulator of abscisic acid (ABA) response.</text>
</comment>
<comment type="similarity">
    <text evidence="2 4">Belongs to the Ninja family.</text>
</comment>
<dbReference type="GO" id="GO:0007165">
    <property type="term" value="P:signal transduction"/>
    <property type="evidence" value="ECO:0007669"/>
    <property type="project" value="InterPro"/>
</dbReference>
<keyword evidence="3 4" id="KW-0539">Nucleus</keyword>
<evidence type="ECO:0000256" key="2">
    <source>
        <dbReference type="ARBA" id="ARBA00006081"/>
    </source>
</evidence>
<organism evidence="6 7">
    <name type="scientific">Dendrobium nobile</name>
    <name type="common">Orchid</name>
    <dbReference type="NCBI Taxonomy" id="94219"/>
    <lineage>
        <taxon>Eukaryota</taxon>
        <taxon>Viridiplantae</taxon>
        <taxon>Streptophyta</taxon>
        <taxon>Embryophyta</taxon>
        <taxon>Tracheophyta</taxon>
        <taxon>Spermatophyta</taxon>
        <taxon>Magnoliopsida</taxon>
        <taxon>Liliopsida</taxon>
        <taxon>Asparagales</taxon>
        <taxon>Orchidaceae</taxon>
        <taxon>Epidendroideae</taxon>
        <taxon>Malaxideae</taxon>
        <taxon>Dendrobiinae</taxon>
        <taxon>Dendrobium</taxon>
    </lineage>
</organism>
<accession>A0A8T3A8X4</accession>
<dbReference type="InterPro" id="IPR032308">
    <property type="entry name" value="TDBD"/>
</dbReference>
<dbReference type="AlphaFoldDB" id="A0A8T3A8X4"/>
<sequence>MSGDEASASADVDLTLGLSAFSRQEYHAFRRREARRKQMRKAKLISGDRRRFFNPVPISMRCPVIPVMPIECTYPAVALPYVPFARNPYVLPYVVPCWAPPVVKEEKREVALPVATGGDEKSSSGFVHVSGDENSVEITRGSSSSNSNETKTIKLDESYLKNKKKETEGKMPYVTAKGDGPDGKTITGFLYRYTKVEVSIMCVCHGQSFSPAEFLGHAGNSHTSRPLRQIVVVPSPAGEKGE</sequence>
<dbReference type="GO" id="GO:0005634">
    <property type="term" value="C:nucleus"/>
    <property type="evidence" value="ECO:0007669"/>
    <property type="project" value="UniProtKB-SubCell"/>
</dbReference>
<evidence type="ECO:0000259" key="5">
    <source>
        <dbReference type="Pfam" id="PF16135"/>
    </source>
</evidence>
<comment type="subcellular location">
    <subcellularLocation>
        <location evidence="1 4">Nucleus</location>
    </subcellularLocation>
</comment>
<dbReference type="Proteomes" id="UP000829196">
    <property type="component" value="Unassembled WGS sequence"/>
</dbReference>
<proteinExistence type="inferred from homology"/>
<gene>
    <name evidence="6" type="ORF">KFK09_026926</name>
</gene>
<protein>
    <recommendedName>
        <fullName evidence="4">Ninja-family protein</fullName>
    </recommendedName>
    <alternativeName>
        <fullName evidence="4">ABI-binding protein</fullName>
    </alternativeName>
</protein>
<dbReference type="PANTHER" id="PTHR31413">
    <property type="entry name" value="AFP HOMOLOG 2"/>
    <property type="match status" value="1"/>
</dbReference>